<name>A0ACC0WRW4_9STRA</name>
<organism evidence="1 2">
    <name type="scientific">Peronosclerospora sorghi</name>
    <dbReference type="NCBI Taxonomy" id="230839"/>
    <lineage>
        <taxon>Eukaryota</taxon>
        <taxon>Sar</taxon>
        <taxon>Stramenopiles</taxon>
        <taxon>Oomycota</taxon>
        <taxon>Peronosporomycetes</taxon>
        <taxon>Peronosporales</taxon>
        <taxon>Peronosporaceae</taxon>
        <taxon>Peronosclerospora</taxon>
    </lineage>
</organism>
<accession>A0ACC0WRW4</accession>
<keyword evidence="2" id="KW-1185">Reference proteome</keyword>
<evidence type="ECO:0000313" key="1">
    <source>
        <dbReference type="EMBL" id="KAI9921638.1"/>
    </source>
</evidence>
<proteinExistence type="predicted"/>
<dbReference type="EMBL" id="CM047580">
    <property type="protein sequence ID" value="KAI9921638.1"/>
    <property type="molecule type" value="Genomic_DNA"/>
</dbReference>
<dbReference type="Proteomes" id="UP001163321">
    <property type="component" value="Chromosome 1"/>
</dbReference>
<comment type="caution">
    <text evidence="1">The sequence shown here is derived from an EMBL/GenBank/DDBJ whole genome shotgun (WGS) entry which is preliminary data.</text>
</comment>
<protein>
    <submittedName>
        <fullName evidence="1">Uncharacterized protein</fullName>
    </submittedName>
</protein>
<sequence length="73" mass="8107">MFGAEGTDKIPHFGHRVTSRAESAHRLLKQPTPSSMGNLLIPQGQQGKHTEDREKDEDVSKVFPHVSVVPPKH</sequence>
<gene>
    <name evidence="1" type="ORF">PsorP6_000775</name>
</gene>
<reference evidence="1 2" key="1">
    <citation type="journal article" date="2022" name="bioRxiv">
        <title>The genome of the oomycete Peronosclerospora sorghi, a cosmopolitan pathogen of maize and sorghum, is inflated with dispersed pseudogenes.</title>
        <authorList>
            <person name="Fletcher K."/>
            <person name="Martin F."/>
            <person name="Isakeit T."/>
            <person name="Cavanaugh K."/>
            <person name="Magill C."/>
            <person name="Michelmore R."/>
        </authorList>
    </citation>
    <scope>NUCLEOTIDE SEQUENCE [LARGE SCALE GENOMIC DNA]</scope>
    <source>
        <strain evidence="1">P6</strain>
    </source>
</reference>
<evidence type="ECO:0000313" key="2">
    <source>
        <dbReference type="Proteomes" id="UP001163321"/>
    </source>
</evidence>